<organism evidence="3 4">
    <name type="scientific">Pedobacter africanus</name>
    <dbReference type="NCBI Taxonomy" id="151894"/>
    <lineage>
        <taxon>Bacteria</taxon>
        <taxon>Pseudomonadati</taxon>
        <taxon>Bacteroidota</taxon>
        <taxon>Sphingobacteriia</taxon>
        <taxon>Sphingobacteriales</taxon>
        <taxon>Sphingobacteriaceae</taxon>
        <taxon>Pedobacter</taxon>
    </lineage>
</organism>
<dbReference type="OrthoDB" id="9790057at2"/>
<feature type="domain" description="SGNH hydrolase-type esterase" evidence="2">
    <location>
        <begin position="57"/>
        <end position="215"/>
    </location>
</feature>
<accession>A0A1W2AK76</accession>
<evidence type="ECO:0000313" key="4">
    <source>
        <dbReference type="Proteomes" id="UP000192756"/>
    </source>
</evidence>
<reference evidence="4" key="1">
    <citation type="submission" date="2017-04" db="EMBL/GenBank/DDBJ databases">
        <authorList>
            <person name="Varghese N."/>
            <person name="Submissions S."/>
        </authorList>
    </citation>
    <scope>NUCLEOTIDE SEQUENCE [LARGE SCALE GENOMIC DNA]</scope>
    <source>
        <strain evidence="4">DSM 12126</strain>
    </source>
</reference>
<name>A0A1W2AK76_9SPHI</name>
<dbReference type="AlphaFoldDB" id="A0A1W2AK76"/>
<sequence length="229" mass="25965">MKRFFCGLLTCFCLLLLLNLNGLAQEIKYDTTFRPGKYKEQVAKFAADPITKKDIVFLGNSITAGTDWAKLLGMPNAKNRGISGDITYGVLERLDQVIAGKPSKVFILIGINDISRNIPDSLILRNYKSMISRIRAGSKKTNIYFYTLLPVNAAFQKFKNHYGKDEHILWLNSAIKELAAKKVTVIDLYTHFLDNENHLKAELTHDGLHLKPEGYLVWAEVLKKEGYLK</sequence>
<dbReference type="PANTHER" id="PTHR30383:SF5">
    <property type="entry name" value="SGNH HYDROLASE-TYPE ESTERASE DOMAIN-CONTAINING PROTEIN"/>
    <property type="match status" value="1"/>
</dbReference>
<dbReference type="EMBL" id="FWXT01000001">
    <property type="protein sequence ID" value="SMC61076.1"/>
    <property type="molecule type" value="Genomic_DNA"/>
</dbReference>
<keyword evidence="1" id="KW-0732">Signal</keyword>
<dbReference type="Pfam" id="PF13472">
    <property type="entry name" value="Lipase_GDSL_2"/>
    <property type="match status" value="1"/>
</dbReference>
<keyword evidence="4" id="KW-1185">Reference proteome</keyword>
<dbReference type="InterPro" id="IPR013830">
    <property type="entry name" value="SGNH_hydro"/>
</dbReference>
<evidence type="ECO:0000259" key="2">
    <source>
        <dbReference type="Pfam" id="PF13472"/>
    </source>
</evidence>
<dbReference type="GO" id="GO:0004622">
    <property type="term" value="F:phosphatidylcholine lysophospholipase activity"/>
    <property type="evidence" value="ECO:0007669"/>
    <property type="project" value="TreeGrafter"/>
</dbReference>
<feature type="chain" id="PRO_5010704164" evidence="1">
    <location>
        <begin position="25"/>
        <end position="229"/>
    </location>
</feature>
<dbReference type="InterPro" id="IPR051532">
    <property type="entry name" value="Ester_Hydrolysis_Enzymes"/>
</dbReference>
<evidence type="ECO:0000313" key="3">
    <source>
        <dbReference type="EMBL" id="SMC61076.1"/>
    </source>
</evidence>
<dbReference type="PANTHER" id="PTHR30383">
    <property type="entry name" value="THIOESTERASE 1/PROTEASE 1/LYSOPHOSPHOLIPASE L1"/>
    <property type="match status" value="1"/>
</dbReference>
<proteinExistence type="predicted"/>
<dbReference type="InterPro" id="IPR036514">
    <property type="entry name" value="SGNH_hydro_sf"/>
</dbReference>
<gene>
    <name evidence="3" type="ORF">SAMN04488524_1497</name>
</gene>
<feature type="signal peptide" evidence="1">
    <location>
        <begin position="1"/>
        <end position="24"/>
    </location>
</feature>
<dbReference type="Gene3D" id="3.40.50.1110">
    <property type="entry name" value="SGNH hydrolase"/>
    <property type="match status" value="1"/>
</dbReference>
<evidence type="ECO:0000256" key="1">
    <source>
        <dbReference type="SAM" id="SignalP"/>
    </source>
</evidence>
<dbReference type="SUPFAM" id="SSF52266">
    <property type="entry name" value="SGNH hydrolase"/>
    <property type="match status" value="1"/>
</dbReference>
<protein>
    <submittedName>
        <fullName evidence="3">Lysophospholipase L1</fullName>
    </submittedName>
</protein>
<dbReference type="STRING" id="151894.SAMN04488524_1497"/>
<dbReference type="Proteomes" id="UP000192756">
    <property type="component" value="Unassembled WGS sequence"/>
</dbReference>
<dbReference type="RefSeq" id="WP_084239621.1">
    <property type="nucleotide sequence ID" value="NZ_FWXT01000001.1"/>
</dbReference>